<proteinExistence type="predicted"/>
<evidence type="ECO:0000313" key="2">
    <source>
        <dbReference type="Proteomes" id="UP000311382"/>
    </source>
</evidence>
<gene>
    <name evidence="1" type="ORF">DMC30DRAFT_120741</name>
</gene>
<protein>
    <submittedName>
        <fullName evidence="1">Uncharacterized protein</fullName>
    </submittedName>
</protein>
<keyword evidence="2" id="KW-1185">Reference proteome</keyword>
<comment type="caution">
    <text evidence="1">The sequence shown here is derived from an EMBL/GenBank/DDBJ whole genome shotgun (WGS) entry which is preliminary data.</text>
</comment>
<dbReference type="AlphaFoldDB" id="A0A5C5FM99"/>
<dbReference type="EMBL" id="SOZI01000207">
    <property type="protein sequence ID" value="TNY17399.1"/>
    <property type="molecule type" value="Genomic_DNA"/>
</dbReference>
<dbReference type="Proteomes" id="UP000311382">
    <property type="component" value="Unassembled WGS sequence"/>
</dbReference>
<evidence type="ECO:0000313" key="1">
    <source>
        <dbReference type="EMBL" id="TNY17399.1"/>
    </source>
</evidence>
<name>A0A5C5FM99_9BASI</name>
<sequence>MDPVDSDCAQIVAIYSWMEKPLRAEYEVGPQRFDAVTNVRRKTNIKNAVKYFEKQDPEMLPHERDAILDFLLEAFVKSRADPAYDYDKAIMCSNVCEEARFRRTTQYDWDKKNQAKRRGEGDPYDNLQAAVDRLGTALHTLGATDLFEHWKETVLDAEEGITEPKMCRCPATFQEAVVAVIEGMAAQAEAGFTSKVLLTPDEIASRAHMATQSSRNRLSIFEKLTRQIHVLFHAPIDGSEPLAFPQHVASLAKAYRSLDLPKVSDVNRKIVRNELSQLYKSAREGLEIPEAMRAIHAELFDAADATFKQPVTAIEDGQLVSRTNVEALFNQIVHPAQQVGAIARARAFLFAACERRAVRGESLDPMSFCAELFHELHAPQLETVWHARLAFIRRLKRCMDSLSNVVHLYAGRDQLASVKRLAEQLNPPGRAQWASLLWAVPPPWQEHAATACETLSHHVQSCVVNTGSLPLGPLTEEAVVDLLARLHNAKLEQLQQAQQHPDVGHPHLQGAQFALGAPRRRDRTNRPTADAFFPRLRIRRW</sequence>
<accession>A0A5C5FM99</accession>
<reference evidence="1 2" key="1">
    <citation type="submission" date="2019-03" db="EMBL/GenBank/DDBJ databases">
        <title>Rhodosporidium diobovatum UCD-FST 08-225 genome sequencing, assembly, and annotation.</title>
        <authorList>
            <person name="Fakankun I.U."/>
            <person name="Fristensky B."/>
            <person name="Levin D.B."/>
        </authorList>
    </citation>
    <scope>NUCLEOTIDE SEQUENCE [LARGE SCALE GENOMIC DNA]</scope>
    <source>
        <strain evidence="1 2">UCD-FST 08-225</strain>
    </source>
</reference>
<organism evidence="1 2">
    <name type="scientific">Rhodotorula diobovata</name>
    <dbReference type="NCBI Taxonomy" id="5288"/>
    <lineage>
        <taxon>Eukaryota</taxon>
        <taxon>Fungi</taxon>
        <taxon>Dikarya</taxon>
        <taxon>Basidiomycota</taxon>
        <taxon>Pucciniomycotina</taxon>
        <taxon>Microbotryomycetes</taxon>
        <taxon>Sporidiobolales</taxon>
        <taxon>Sporidiobolaceae</taxon>
        <taxon>Rhodotorula</taxon>
    </lineage>
</organism>